<evidence type="ECO:0000313" key="7">
    <source>
        <dbReference type="EMBL" id="KGE15866.1"/>
    </source>
</evidence>
<protein>
    <submittedName>
        <fullName evidence="7">RNA polymerase, sigma-24 subunit, ECF subfamily</fullName>
    </submittedName>
</protein>
<accession>A0A0B8T3R7</accession>
<dbReference type="GO" id="GO:0016987">
    <property type="term" value="F:sigma factor activity"/>
    <property type="evidence" value="ECO:0007669"/>
    <property type="project" value="UniProtKB-KW"/>
</dbReference>
<dbReference type="SUPFAM" id="SSF88946">
    <property type="entry name" value="Sigma2 domain of RNA polymerase sigma factors"/>
    <property type="match status" value="1"/>
</dbReference>
<comment type="caution">
    <text evidence="7">The sequence shown here is derived from an EMBL/GenBank/DDBJ whole genome shotgun (WGS) entry which is preliminary data.</text>
</comment>
<dbReference type="RefSeq" id="WP_037494609.1">
    <property type="nucleotide sequence ID" value="NZ_JJMU01000004.1"/>
</dbReference>
<dbReference type="SUPFAM" id="SSF88659">
    <property type="entry name" value="Sigma3 and sigma4 domains of RNA polymerase sigma factors"/>
    <property type="match status" value="1"/>
</dbReference>
<dbReference type="InterPro" id="IPR013324">
    <property type="entry name" value="RNA_pol_sigma_r3/r4-like"/>
</dbReference>
<keyword evidence="8" id="KW-1185">Reference proteome</keyword>
<name>A0A0B8T3R7_9SPHI</name>
<dbReference type="Pfam" id="PF08281">
    <property type="entry name" value="Sigma70_r4_2"/>
    <property type="match status" value="1"/>
</dbReference>
<evidence type="ECO:0000256" key="2">
    <source>
        <dbReference type="ARBA" id="ARBA00023015"/>
    </source>
</evidence>
<dbReference type="InterPro" id="IPR007627">
    <property type="entry name" value="RNA_pol_sigma70_r2"/>
</dbReference>
<dbReference type="InterPro" id="IPR013249">
    <property type="entry name" value="RNA_pol_sigma70_r4_t2"/>
</dbReference>
<keyword evidence="4" id="KW-0804">Transcription</keyword>
<feature type="domain" description="RNA polymerase sigma-70 region 2" evidence="5">
    <location>
        <begin position="34"/>
        <end position="91"/>
    </location>
</feature>
<keyword evidence="3" id="KW-0731">Sigma factor</keyword>
<dbReference type="Gene3D" id="1.10.1740.10">
    <property type="match status" value="1"/>
</dbReference>
<dbReference type="eggNOG" id="COG1595">
    <property type="taxonomic scope" value="Bacteria"/>
</dbReference>
<dbReference type="EMBL" id="JJMU01000004">
    <property type="protein sequence ID" value="KGE15866.1"/>
    <property type="molecule type" value="Genomic_DNA"/>
</dbReference>
<feature type="domain" description="RNA polymerase sigma factor 70 region 4 type 2" evidence="6">
    <location>
        <begin position="128"/>
        <end position="170"/>
    </location>
</feature>
<evidence type="ECO:0000256" key="1">
    <source>
        <dbReference type="ARBA" id="ARBA00010641"/>
    </source>
</evidence>
<evidence type="ECO:0000256" key="3">
    <source>
        <dbReference type="ARBA" id="ARBA00023082"/>
    </source>
</evidence>
<sequence length="195" mass="23576">MLVYAPYSLEELFFLVQKDDDLAFAEIYQRTWQKLFVAANSRLRNEMMAKEIVQEIFVDLWSKRNLKRIEAVESYLFQSVKYKVIDYFRRKPKQFEVVEDFLDTLCNFEPADGRLVEQEYNVLVEKWIASLPKKRRQIFTLRFVEDKTTQQISHTLNISTKTVQNQLLNATMLLKQMLRKIMYLLFMFVFHQEIF</sequence>
<evidence type="ECO:0000313" key="8">
    <source>
        <dbReference type="Proteomes" id="UP000031802"/>
    </source>
</evidence>
<dbReference type="PATRIC" id="fig|1229276.3.peg.309"/>
<dbReference type="GO" id="GO:0003677">
    <property type="term" value="F:DNA binding"/>
    <property type="evidence" value="ECO:0007669"/>
    <property type="project" value="InterPro"/>
</dbReference>
<keyword evidence="2" id="KW-0805">Transcription regulation</keyword>
<dbReference type="NCBIfam" id="TIGR02937">
    <property type="entry name" value="sigma70-ECF"/>
    <property type="match status" value="1"/>
</dbReference>
<dbReference type="Gene3D" id="1.10.10.10">
    <property type="entry name" value="Winged helix-like DNA-binding domain superfamily/Winged helix DNA-binding domain"/>
    <property type="match status" value="1"/>
</dbReference>
<dbReference type="InterPro" id="IPR039425">
    <property type="entry name" value="RNA_pol_sigma-70-like"/>
</dbReference>
<dbReference type="STRING" id="1229276.DI53_0300"/>
<proteinExistence type="inferred from homology"/>
<dbReference type="InterPro" id="IPR013325">
    <property type="entry name" value="RNA_pol_sigma_r2"/>
</dbReference>
<evidence type="ECO:0000256" key="4">
    <source>
        <dbReference type="ARBA" id="ARBA00023163"/>
    </source>
</evidence>
<evidence type="ECO:0000259" key="5">
    <source>
        <dbReference type="Pfam" id="PF04542"/>
    </source>
</evidence>
<evidence type="ECO:0000259" key="6">
    <source>
        <dbReference type="Pfam" id="PF08281"/>
    </source>
</evidence>
<comment type="similarity">
    <text evidence="1">Belongs to the sigma-70 factor family. ECF subfamily.</text>
</comment>
<organism evidence="7 8">
    <name type="scientific">Sphingobacterium deserti</name>
    <dbReference type="NCBI Taxonomy" id="1229276"/>
    <lineage>
        <taxon>Bacteria</taxon>
        <taxon>Pseudomonadati</taxon>
        <taxon>Bacteroidota</taxon>
        <taxon>Sphingobacteriia</taxon>
        <taxon>Sphingobacteriales</taxon>
        <taxon>Sphingobacteriaceae</taxon>
        <taxon>Sphingobacterium</taxon>
    </lineage>
</organism>
<dbReference type="OrthoDB" id="679904at2"/>
<dbReference type="InterPro" id="IPR036388">
    <property type="entry name" value="WH-like_DNA-bd_sf"/>
</dbReference>
<dbReference type="InterPro" id="IPR014284">
    <property type="entry name" value="RNA_pol_sigma-70_dom"/>
</dbReference>
<reference evidence="7 8" key="2">
    <citation type="journal article" date="2015" name="PLoS ONE">
        <title>Whole-Genome Optical Mapping and Finished Genome Sequence of Sphingobacterium deserti sp. nov., a New Species Isolated from the Western Desert of China.</title>
        <authorList>
            <person name="Teng C."/>
            <person name="Zhou Z."/>
            <person name="Molnar I."/>
            <person name="Li X."/>
            <person name="Tang R."/>
            <person name="Chen M."/>
            <person name="Wang L."/>
            <person name="Su S."/>
            <person name="Zhang W."/>
            <person name="Lin M."/>
        </authorList>
    </citation>
    <scope>NUCLEOTIDE SEQUENCE [LARGE SCALE GENOMIC DNA]</scope>
    <source>
        <strain evidence="8">ACCC05744</strain>
    </source>
</reference>
<gene>
    <name evidence="7" type="ORF">DI53_0300</name>
</gene>
<dbReference type="GO" id="GO:0006352">
    <property type="term" value="P:DNA-templated transcription initiation"/>
    <property type="evidence" value="ECO:0007669"/>
    <property type="project" value="InterPro"/>
</dbReference>
<reference evidence="8" key="1">
    <citation type="submission" date="2014-04" db="EMBL/GenBank/DDBJ databases">
        <title>Whole-Genome optical mapping and complete genome sequence of Sphingobacterium deserti sp. nov., a new spaces isolated from desert in the west of China.</title>
        <authorList>
            <person name="Teng C."/>
            <person name="Zhou Z."/>
            <person name="Li X."/>
            <person name="Chen M."/>
            <person name="Lin M."/>
            <person name="Wang L."/>
            <person name="Su S."/>
            <person name="Zhang C."/>
            <person name="Zhang W."/>
        </authorList>
    </citation>
    <scope>NUCLEOTIDE SEQUENCE [LARGE SCALE GENOMIC DNA]</scope>
    <source>
        <strain evidence="8">ACCC05744</strain>
    </source>
</reference>
<dbReference type="PANTHER" id="PTHR43133">
    <property type="entry name" value="RNA POLYMERASE ECF-TYPE SIGMA FACTO"/>
    <property type="match status" value="1"/>
</dbReference>
<dbReference type="Pfam" id="PF04542">
    <property type="entry name" value="Sigma70_r2"/>
    <property type="match status" value="1"/>
</dbReference>
<dbReference type="AlphaFoldDB" id="A0A0B8T3R7"/>
<dbReference type="PANTHER" id="PTHR43133:SF46">
    <property type="entry name" value="RNA POLYMERASE SIGMA-70 FACTOR ECF SUBFAMILY"/>
    <property type="match status" value="1"/>
</dbReference>
<dbReference type="Proteomes" id="UP000031802">
    <property type="component" value="Unassembled WGS sequence"/>
</dbReference>